<dbReference type="EMBL" id="JAEKOZ010000011">
    <property type="protein sequence ID" value="MBJ3809454.1"/>
    <property type="molecule type" value="Genomic_DNA"/>
</dbReference>
<protein>
    <recommendedName>
        <fullName evidence="3">TetR family transcriptional regulator</fullName>
    </recommendedName>
</protein>
<accession>A0ABS0X8I9</accession>
<keyword evidence="2" id="KW-1185">Reference proteome</keyword>
<name>A0ABS0X8I9_9ACTN</name>
<gene>
    <name evidence="1" type="ORF">JGB26_20415</name>
</gene>
<comment type="caution">
    <text evidence="1">The sequence shown here is derived from an EMBL/GenBank/DDBJ whole genome shotgun (WGS) entry which is preliminary data.</text>
</comment>
<evidence type="ECO:0008006" key="3">
    <source>
        <dbReference type="Google" id="ProtNLM"/>
    </source>
</evidence>
<proteinExistence type="predicted"/>
<evidence type="ECO:0000313" key="1">
    <source>
        <dbReference type="EMBL" id="MBJ3809454.1"/>
    </source>
</evidence>
<evidence type="ECO:0000313" key="2">
    <source>
        <dbReference type="Proteomes" id="UP000634780"/>
    </source>
</evidence>
<dbReference type="RefSeq" id="WP_190118892.1">
    <property type="nucleotide sequence ID" value="NZ_BMVR01000012.1"/>
</dbReference>
<organism evidence="1 2">
    <name type="scientific">Streptomyces flavofungini</name>
    <dbReference type="NCBI Taxonomy" id="68200"/>
    <lineage>
        <taxon>Bacteria</taxon>
        <taxon>Bacillati</taxon>
        <taxon>Actinomycetota</taxon>
        <taxon>Actinomycetes</taxon>
        <taxon>Kitasatosporales</taxon>
        <taxon>Streptomycetaceae</taxon>
        <taxon>Streptomyces</taxon>
    </lineage>
</organism>
<sequence>MAHYTDQITATAAAAVMNGLTLRGLAGTEPPTRTAIEAVLRRVLTPNPGLAR</sequence>
<reference evidence="1 2" key="1">
    <citation type="submission" date="2020-12" db="EMBL/GenBank/DDBJ databases">
        <title>Streptomyces typhae sp. nov., a novel endophytic actinomycete isolated from the root of cattail pollen (Typha angustifolia L.).</title>
        <authorList>
            <person name="Peng C."/>
            <person name="Liu C."/>
        </authorList>
    </citation>
    <scope>NUCLEOTIDE SEQUENCE [LARGE SCALE GENOMIC DNA]</scope>
    <source>
        <strain evidence="1 2">JCM 4753</strain>
    </source>
</reference>
<dbReference type="Proteomes" id="UP000634780">
    <property type="component" value="Unassembled WGS sequence"/>
</dbReference>